<dbReference type="InterPro" id="IPR050570">
    <property type="entry name" value="Cell_wall_metabolism_enzyme"/>
</dbReference>
<name>A0A9D0Z1B2_9FIRM</name>
<comment type="caution">
    <text evidence="3">The sequence shown here is derived from an EMBL/GenBank/DDBJ whole genome shotgun (WGS) entry which is preliminary data.</text>
</comment>
<sequence>MNSVKQAVRDLRTGKAPEELLGTLYKYYDYYYQAYTAVLGGLVGHYGILYDGQWKQTYGLKAFSPIAAGYGYSHCSDFGNSRTYGFARKHLGNDLMGSLGTPIVAVEGGVVEALGWNQYGGWRVGIRSFDGKRYYYYAHLQKDHPFAENLKEGDMVQAGDLIGFMGRTGYSQKENVNNIETVHLHFGMQLIFDESQKECNSEIWVNVYPLVRLLSEHRSSLRKTEEGWQRVYPYKDLDSESLDFYLGKGPKSI</sequence>
<organism evidence="3 4">
    <name type="scientific">Candidatus Faecousia excrementigallinarum</name>
    <dbReference type="NCBI Taxonomy" id="2840806"/>
    <lineage>
        <taxon>Bacteria</taxon>
        <taxon>Bacillati</taxon>
        <taxon>Bacillota</taxon>
        <taxon>Clostridia</taxon>
        <taxon>Eubacteriales</taxon>
        <taxon>Oscillospiraceae</taxon>
        <taxon>Faecousia</taxon>
    </lineage>
</organism>
<evidence type="ECO:0000256" key="1">
    <source>
        <dbReference type="ARBA" id="ARBA00022729"/>
    </source>
</evidence>
<keyword evidence="1" id="KW-0732">Signal</keyword>
<reference evidence="3" key="2">
    <citation type="journal article" date="2021" name="PeerJ">
        <title>Extensive microbial diversity within the chicken gut microbiome revealed by metagenomics and culture.</title>
        <authorList>
            <person name="Gilroy R."/>
            <person name="Ravi A."/>
            <person name="Getino M."/>
            <person name="Pursley I."/>
            <person name="Horton D.L."/>
            <person name="Alikhan N.F."/>
            <person name="Baker D."/>
            <person name="Gharbi K."/>
            <person name="Hall N."/>
            <person name="Watson M."/>
            <person name="Adriaenssens E.M."/>
            <person name="Foster-Nyarko E."/>
            <person name="Jarju S."/>
            <person name="Secka A."/>
            <person name="Antonio M."/>
            <person name="Oren A."/>
            <person name="Chaudhuri R.R."/>
            <person name="La Ragione R."/>
            <person name="Hildebrand F."/>
            <person name="Pallen M.J."/>
        </authorList>
    </citation>
    <scope>NUCLEOTIDE SEQUENCE</scope>
    <source>
        <strain evidence="3">13361</strain>
    </source>
</reference>
<dbReference type="CDD" id="cd12797">
    <property type="entry name" value="M23_peptidase"/>
    <property type="match status" value="1"/>
</dbReference>
<dbReference type="InterPro" id="IPR016047">
    <property type="entry name" value="M23ase_b-sheet_dom"/>
</dbReference>
<gene>
    <name evidence="3" type="ORF">IAB74_02665</name>
</gene>
<dbReference type="EMBL" id="DVFK01000036">
    <property type="protein sequence ID" value="HIQ67397.1"/>
    <property type="molecule type" value="Genomic_DNA"/>
</dbReference>
<feature type="domain" description="M23ase beta-sheet core" evidence="2">
    <location>
        <begin position="89"/>
        <end position="189"/>
    </location>
</feature>
<accession>A0A9D0Z1B2</accession>
<evidence type="ECO:0000313" key="3">
    <source>
        <dbReference type="EMBL" id="HIQ67397.1"/>
    </source>
</evidence>
<dbReference type="AlphaFoldDB" id="A0A9D0Z1B2"/>
<proteinExistence type="predicted"/>
<dbReference type="SUPFAM" id="SSF51261">
    <property type="entry name" value="Duplicated hybrid motif"/>
    <property type="match status" value="1"/>
</dbReference>
<dbReference type="Gene3D" id="2.70.70.10">
    <property type="entry name" value="Glucose Permease (Domain IIA)"/>
    <property type="match status" value="1"/>
</dbReference>
<dbReference type="PANTHER" id="PTHR21666">
    <property type="entry name" value="PEPTIDASE-RELATED"/>
    <property type="match status" value="1"/>
</dbReference>
<dbReference type="PANTHER" id="PTHR21666:SF289">
    <property type="entry name" value="L-ALA--D-GLU ENDOPEPTIDASE"/>
    <property type="match status" value="1"/>
</dbReference>
<evidence type="ECO:0000259" key="2">
    <source>
        <dbReference type="Pfam" id="PF01551"/>
    </source>
</evidence>
<evidence type="ECO:0000313" key="4">
    <source>
        <dbReference type="Proteomes" id="UP000886796"/>
    </source>
</evidence>
<protein>
    <submittedName>
        <fullName evidence="3">M23 family metallopeptidase</fullName>
    </submittedName>
</protein>
<dbReference type="Pfam" id="PF01551">
    <property type="entry name" value="Peptidase_M23"/>
    <property type="match status" value="1"/>
</dbReference>
<dbReference type="InterPro" id="IPR011055">
    <property type="entry name" value="Dup_hybrid_motif"/>
</dbReference>
<dbReference type="Proteomes" id="UP000886796">
    <property type="component" value="Unassembled WGS sequence"/>
</dbReference>
<reference evidence="3" key="1">
    <citation type="submission" date="2020-10" db="EMBL/GenBank/DDBJ databases">
        <authorList>
            <person name="Gilroy R."/>
        </authorList>
    </citation>
    <scope>NUCLEOTIDE SEQUENCE</scope>
    <source>
        <strain evidence="3">13361</strain>
    </source>
</reference>
<dbReference type="GO" id="GO:0004222">
    <property type="term" value="F:metalloendopeptidase activity"/>
    <property type="evidence" value="ECO:0007669"/>
    <property type="project" value="TreeGrafter"/>
</dbReference>